<proteinExistence type="predicted"/>
<sequence length="437" mass="49639">MLTELAIAVSDVRACRLNPGKKLSREQIPYKQLRGLVGELVSNNSTLNGEERNGSSTLDVSDDSSSRISFEESFSTRSKSMLRSMTSSRKMLSASRVPRQARGMMQIRARRRKASYTPRFTSFECTEEELRSGFSSFHEKLLDTCATSIECYHVIINSLNNFFTHNTWTNNVERLVNEFMHDNVLMSCAELGAKYDRCGESGDGGRRLREYELMALLEIRLLGENCAAAVEESDVLNKLRFIYFAGDLQRLRDFLDETISDQFAHVKPLVVTRIYEELCMKLPFDLQIYAREESKDTEGEFELESAAVLQRRAGQAESLDRLINGDDSDESLDCPPANASYIERHRTSATERSSRHPYKSQHSAAYVLSKILYYRRDRGYVLCANIRKETSIRQIDILGLPCVPFFVLAAVFLVFPFNGIFTIVYNSKQAGNRSGLG</sequence>
<evidence type="ECO:0000313" key="5">
    <source>
        <dbReference type="Proteomes" id="UP000050794"/>
    </source>
</evidence>
<name>A0A183UXY2_TOXCA</name>
<feature type="domain" description="Treslin STD" evidence="3">
    <location>
        <begin position="132"/>
        <end position="278"/>
    </location>
</feature>
<dbReference type="WBParaSite" id="TCNE_0001335201-mRNA-1">
    <property type="protein sequence ID" value="TCNE_0001335201-mRNA-1"/>
    <property type="gene ID" value="TCNE_0001335201"/>
</dbReference>
<accession>A0A183UXY2</accession>
<evidence type="ECO:0000313" key="6">
    <source>
        <dbReference type="WBParaSite" id="TCNE_0001335201-mRNA-1"/>
    </source>
</evidence>
<feature type="region of interest" description="Disordered" evidence="1">
    <location>
        <begin position="44"/>
        <end position="63"/>
    </location>
</feature>
<dbReference type="Proteomes" id="UP000050794">
    <property type="component" value="Unassembled WGS sequence"/>
</dbReference>
<dbReference type="AlphaFoldDB" id="A0A183UXY2"/>
<protein>
    <recommendedName>
        <fullName evidence="3">Treslin STD domain-containing protein</fullName>
    </recommendedName>
</protein>
<keyword evidence="2" id="KW-0472">Membrane</keyword>
<gene>
    <name evidence="4" type="ORF">TCNE_LOCUS13352</name>
</gene>
<keyword evidence="2" id="KW-0812">Transmembrane</keyword>
<dbReference type="InterPro" id="IPR053920">
    <property type="entry name" value="Treslin_STD"/>
</dbReference>
<dbReference type="EMBL" id="UYWY01021683">
    <property type="protein sequence ID" value="VDM44673.1"/>
    <property type="molecule type" value="Genomic_DNA"/>
</dbReference>
<dbReference type="Pfam" id="PF21855">
    <property type="entry name" value="Treslin_STD"/>
    <property type="match status" value="1"/>
</dbReference>
<evidence type="ECO:0000256" key="2">
    <source>
        <dbReference type="SAM" id="Phobius"/>
    </source>
</evidence>
<keyword evidence="2" id="KW-1133">Transmembrane helix</keyword>
<evidence type="ECO:0000259" key="3">
    <source>
        <dbReference type="Pfam" id="PF21855"/>
    </source>
</evidence>
<keyword evidence="5" id="KW-1185">Reference proteome</keyword>
<reference evidence="4 5" key="2">
    <citation type="submission" date="2018-11" db="EMBL/GenBank/DDBJ databases">
        <authorList>
            <consortium name="Pathogen Informatics"/>
        </authorList>
    </citation>
    <scope>NUCLEOTIDE SEQUENCE [LARGE SCALE GENOMIC DNA]</scope>
</reference>
<organism evidence="5 6">
    <name type="scientific">Toxocara canis</name>
    <name type="common">Canine roundworm</name>
    <dbReference type="NCBI Taxonomy" id="6265"/>
    <lineage>
        <taxon>Eukaryota</taxon>
        <taxon>Metazoa</taxon>
        <taxon>Ecdysozoa</taxon>
        <taxon>Nematoda</taxon>
        <taxon>Chromadorea</taxon>
        <taxon>Rhabditida</taxon>
        <taxon>Spirurina</taxon>
        <taxon>Ascaridomorpha</taxon>
        <taxon>Ascaridoidea</taxon>
        <taxon>Toxocaridae</taxon>
        <taxon>Toxocara</taxon>
    </lineage>
</organism>
<feature type="transmembrane region" description="Helical" evidence="2">
    <location>
        <begin position="403"/>
        <end position="425"/>
    </location>
</feature>
<reference evidence="6" key="1">
    <citation type="submission" date="2016-06" db="UniProtKB">
        <authorList>
            <consortium name="WormBaseParasite"/>
        </authorList>
    </citation>
    <scope>IDENTIFICATION</scope>
</reference>
<evidence type="ECO:0000256" key="1">
    <source>
        <dbReference type="SAM" id="MobiDB-lite"/>
    </source>
</evidence>
<evidence type="ECO:0000313" key="4">
    <source>
        <dbReference type="EMBL" id="VDM44673.1"/>
    </source>
</evidence>